<evidence type="ECO:0000259" key="1">
    <source>
        <dbReference type="Pfam" id="PF13480"/>
    </source>
</evidence>
<keyword evidence="3" id="KW-0808">Transferase</keyword>
<dbReference type="EMBL" id="QGGQ01000009">
    <property type="protein sequence ID" value="PWK21916.1"/>
    <property type="molecule type" value="Genomic_DNA"/>
</dbReference>
<accession>A0A316DVV9</accession>
<keyword evidence="5" id="KW-1185">Reference proteome</keyword>
<dbReference type="Proteomes" id="UP000651837">
    <property type="component" value="Unassembled WGS sequence"/>
</dbReference>
<dbReference type="AlphaFoldDB" id="A0A316DVV9"/>
<dbReference type="Pfam" id="PF13480">
    <property type="entry name" value="Acetyltransf_6"/>
    <property type="match status" value="1"/>
</dbReference>
<protein>
    <submittedName>
        <fullName evidence="3">Acetyltransferase (GNAT) family protein</fullName>
    </submittedName>
    <submittedName>
        <fullName evidence="2">GNAT family N-acetyltransferase</fullName>
    </submittedName>
</protein>
<dbReference type="Proteomes" id="UP000245667">
    <property type="component" value="Unassembled WGS sequence"/>
</dbReference>
<dbReference type="InterPro" id="IPR038740">
    <property type="entry name" value="BioF2-like_GNAT_dom"/>
</dbReference>
<name>A0A316DVV9_9FLAO</name>
<organism evidence="3 4">
    <name type="scientific">Maribacter polysiphoniae</name>
    <dbReference type="NCBI Taxonomy" id="429344"/>
    <lineage>
        <taxon>Bacteria</taxon>
        <taxon>Pseudomonadati</taxon>
        <taxon>Bacteroidota</taxon>
        <taxon>Flavobacteriia</taxon>
        <taxon>Flavobacteriales</taxon>
        <taxon>Flavobacteriaceae</taxon>
        <taxon>Maribacter</taxon>
    </lineage>
</organism>
<gene>
    <name evidence="2" type="ORF">HZY62_19515</name>
    <name evidence="3" type="ORF">LX92_03268</name>
</gene>
<sequence length="385" mass="46367">MQKENNFLLNLFEKEHGIPEYYESISFINNGGVLYKTDAKGYHYPNSNALYHITFFPDYLAGKFKNESELNIKKFNLVKGYCIDLTDFQDVDSYLKHQFKKNAKTIRRFVNRLESCFNIEYKFFYGQIPKEEYNHLLATLRKMILQRFEQRNEESKIISKWDRTVALTYPLLLKKRASIFVIYDNGNPIEIAINYHFNQILFSYISSYDIDYSKFGLGHVEIYKQLEWCLENNFNKFEMGWGDLDYKRRWSNLIYNFEQYLFYQKMSFIAKCKFKIKELTINIKLYLISKNVHIYVRKLKKQISRKGKSNDIDYEIVPIENPELEVHFNKIDHHLESYTFLKKIINDFLYSSIEHVANVEVHYNQDNNTYIIKVLQHAQKVIFKK</sequence>
<dbReference type="GO" id="GO:0016740">
    <property type="term" value="F:transferase activity"/>
    <property type="evidence" value="ECO:0007669"/>
    <property type="project" value="UniProtKB-KW"/>
</dbReference>
<comment type="caution">
    <text evidence="3">The sequence shown here is derived from an EMBL/GenBank/DDBJ whole genome shotgun (WGS) entry which is preliminary data.</text>
</comment>
<dbReference type="Gene3D" id="3.40.630.30">
    <property type="match status" value="1"/>
</dbReference>
<dbReference type="InterPro" id="IPR016181">
    <property type="entry name" value="Acyl_CoA_acyltransferase"/>
</dbReference>
<evidence type="ECO:0000313" key="2">
    <source>
        <dbReference type="EMBL" id="MBD1262795.1"/>
    </source>
</evidence>
<evidence type="ECO:0000313" key="4">
    <source>
        <dbReference type="Proteomes" id="UP000245667"/>
    </source>
</evidence>
<feature type="domain" description="BioF2-like acetyltransferase" evidence="1">
    <location>
        <begin position="101"/>
        <end position="248"/>
    </location>
</feature>
<dbReference type="EMBL" id="JACWLN010000013">
    <property type="protein sequence ID" value="MBD1262795.1"/>
    <property type="molecule type" value="Genomic_DNA"/>
</dbReference>
<evidence type="ECO:0000313" key="3">
    <source>
        <dbReference type="EMBL" id="PWK21916.1"/>
    </source>
</evidence>
<dbReference type="RefSeq" id="WP_109652904.1">
    <property type="nucleotide sequence ID" value="NZ_JACWLN010000013.1"/>
</dbReference>
<dbReference type="OrthoDB" id="1099770at2"/>
<proteinExistence type="predicted"/>
<dbReference type="SUPFAM" id="SSF55729">
    <property type="entry name" value="Acyl-CoA N-acyltransferases (Nat)"/>
    <property type="match status" value="1"/>
</dbReference>
<reference evidence="2 5" key="2">
    <citation type="submission" date="2020-07" db="EMBL/GenBank/DDBJ databases">
        <title>The draft genome sequence of Maribacter polysiphoniae KCTC 22021.</title>
        <authorList>
            <person name="Mu L."/>
        </authorList>
    </citation>
    <scope>NUCLEOTIDE SEQUENCE [LARGE SCALE GENOMIC DNA]</scope>
    <source>
        <strain evidence="2 5">KCTC 22021</strain>
    </source>
</reference>
<reference evidence="3 4" key="1">
    <citation type="submission" date="2018-05" db="EMBL/GenBank/DDBJ databases">
        <title>Genomic Encyclopedia of Archaeal and Bacterial Type Strains, Phase II (KMG-II): from individual species to whole genera.</title>
        <authorList>
            <person name="Goeker M."/>
        </authorList>
    </citation>
    <scope>NUCLEOTIDE SEQUENCE [LARGE SCALE GENOMIC DNA]</scope>
    <source>
        <strain evidence="3 4">DSM 23514</strain>
    </source>
</reference>
<evidence type="ECO:0000313" key="5">
    <source>
        <dbReference type="Proteomes" id="UP000651837"/>
    </source>
</evidence>